<keyword evidence="2" id="KW-1185">Reference proteome</keyword>
<protein>
    <submittedName>
        <fullName evidence="1">Uncharacterized protein</fullName>
    </submittedName>
</protein>
<name>A0A0D0IWC1_9BACT</name>
<dbReference type="RefSeq" id="WP_042517691.1">
    <property type="nucleotide sequence ID" value="NZ_JXQI01000082.1"/>
</dbReference>
<sequence length="457" mass="52654">MLERVQRIALARILSDLIEADFIVEEKEMDFFEEIISKDGFNISESMLIEAKRMDFAKAMSILKELDGETRKELVETLKRLSLSDGTCVPLEAVLIYCVIMALTENANVFSVPSEGINMENMTAVYVENTEGTDIDAAIRNQLKQIEEEFANAGFDFIYIPSVVDDFRALGKKYLHKVVKYMIPSASTLRIDEICYSLCNLSTSRFCRDLLYKKIGVNLIDSNPSLLIKINESDIIDSFGDDDAERTRFSNFLQIELTDDVINTIHRLVNTYREMINADIVAKRRSRSNKFLYFGFHRSLFDLIAYGKEKKDCRLVFDFSTHTAKVYFESMDCDERFILKLNPQEAALYMMIVRKSLEGNGLDWREHISKAEKKKLLGEYNNIYSYIGKGNIVNEYKDRTQTHHIKTRIKVMSGLANAEMFIPEHVKCGLMSFYRIKAPKEYVTFILPKGESSFPTL</sequence>
<proteinExistence type="predicted"/>
<dbReference type="AlphaFoldDB" id="A0A0D0IWC1"/>
<gene>
    <name evidence="1" type="ORF">ST44_02180</name>
</gene>
<evidence type="ECO:0000313" key="2">
    <source>
        <dbReference type="Proteomes" id="UP000032046"/>
    </source>
</evidence>
<dbReference type="EMBL" id="JXQK01000020">
    <property type="protein sequence ID" value="KIP64465.1"/>
    <property type="molecule type" value="Genomic_DNA"/>
</dbReference>
<dbReference type="Gene3D" id="1.10.3680.10">
    <property type="entry name" value="TerB-like"/>
    <property type="match status" value="1"/>
</dbReference>
<dbReference type="OrthoDB" id="1074355at2"/>
<comment type="caution">
    <text evidence="1">The sequence shown here is derived from an EMBL/GenBank/DDBJ whole genome shotgun (WGS) entry which is preliminary data.</text>
</comment>
<accession>A0A0D0IWC1</accession>
<evidence type="ECO:0000313" key="1">
    <source>
        <dbReference type="EMBL" id="KIP64465.1"/>
    </source>
</evidence>
<dbReference type="SUPFAM" id="SSF158682">
    <property type="entry name" value="TerB-like"/>
    <property type="match status" value="1"/>
</dbReference>
<reference evidence="1 2" key="1">
    <citation type="submission" date="2015-01" db="EMBL/GenBank/DDBJ databases">
        <title>Comparative genomics of non-oral Prevotella species.</title>
        <authorList>
            <person name="Accetto T."/>
            <person name="Nograsek B."/>
            <person name="Avgustin G."/>
        </authorList>
    </citation>
    <scope>NUCLEOTIDE SEQUENCE [LARGE SCALE GENOMIC DNA]</scope>
    <source>
        <strain evidence="1 2">P5-119</strain>
    </source>
</reference>
<dbReference type="Proteomes" id="UP000032046">
    <property type="component" value="Unassembled WGS sequence"/>
</dbReference>
<dbReference type="STRING" id="1602171.ST44_02180"/>
<organism evidence="1 2">
    <name type="scientific">Prevotella pectinovora</name>
    <dbReference type="NCBI Taxonomy" id="1602169"/>
    <lineage>
        <taxon>Bacteria</taxon>
        <taxon>Pseudomonadati</taxon>
        <taxon>Bacteroidota</taxon>
        <taxon>Bacteroidia</taxon>
        <taxon>Bacteroidales</taxon>
        <taxon>Prevotellaceae</taxon>
        <taxon>Prevotella</taxon>
    </lineage>
</organism>
<dbReference type="InterPro" id="IPR029024">
    <property type="entry name" value="TerB-like"/>
</dbReference>